<accession>A0A6P0C8B0</accession>
<dbReference type="EMBL" id="JAABNT010000004">
    <property type="protein sequence ID" value="NEK22392.1"/>
    <property type="molecule type" value="Genomic_DNA"/>
</dbReference>
<sequence length="173" mass="18888">MTFCNTYTEEVLQSRRTRSQRAGFWAKVVSVLLAVTLIATFRSESELRQELTLAASDAVLKLTGRQAALSAAANQQQSGASVPSWQAKMRDTQSQMMQEMHDGGASPQPDTARANTIKVNRQSLDQTRGHGFKRVTPPVSAPQDLESRGAQGTDSQQVADQPGRMLRSMQPGL</sequence>
<dbReference type="AlphaFoldDB" id="A0A6P0C8B0"/>
<evidence type="ECO:0000313" key="4">
    <source>
        <dbReference type="Proteomes" id="UP000468591"/>
    </source>
</evidence>
<feature type="compositionally biased region" description="Low complexity" evidence="1">
    <location>
        <begin position="72"/>
        <end position="81"/>
    </location>
</feature>
<protein>
    <submittedName>
        <fullName evidence="3">Uncharacterized protein</fullName>
    </submittedName>
</protein>
<reference evidence="3 4" key="1">
    <citation type="submission" date="2020-01" db="EMBL/GenBank/DDBJ databases">
        <title>Sulfitobacter sediminilitoris sp. nov., isolated from a tidal flat.</title>
        <authorList>
            <person name="Park S."/>
            <person name="Yoon J.-H."/>
        </authorList>
    </citation>
    <scope>NUCLEOTIDE SEQUENCE [LARGE SCALE GENOMIC DNA]</scope>
    <source>
        <strain evidence="3 4">JBTF-M27</strain>
    </source>
</reference>
<proteinExistence type="predicted"/>
<keyword evidence="2" id="KW-0812">Transmembrane</keyword>
<keyword evidence="4" id="KW-1185">Reference proteome</keyword>
<feature type="compositionally biased region" description="Polar residues" evidence="1">
    <location>
        <begin position="150"/>
        <end position="159"/>
    </location>
</feature>
<gene>
    <name evidence="3" type="ORF">GV827_08265</name>
</gene>
<dbReference type="RefSeq" id="WP_164353320.1">
    <property type="nucleotide sequence ID" value="NZ_JAABNT010000004.1"/>
</dbReference>
<dbReference type="Proteomes" id="UP000468591">
    <property type="component" value="Unassembled WGS sequence"/>
</dbReference>
<evidence type="ECO:0000256" key="1">
    <source>
        <dbReference type="SAM" id="MobiDB-lite"/>
    </source>
</evidence>
<evidence type="ECO:0000313" key="3">
    <source>
        <dbReference type="EMBL" id="NEK22392.1"/>
    </source>
</evidence>
<keyword evidence="2" id="KW-0472">Membrane</keyword>
<feature type="transmembrane region" description="Helical" evidence="2">
    <location>
        <begin position="24"/>
        <end position="41"/>
    </location>
</feature>
<name>A0A6P0C8B0_9RHOB</name>
<feature type="compositionally biased region" description="Polar residues" evidence="1">
    <location>
        <begin position="113"/>
        <end position="126"/>
    </location>
</feature>
<evidence type="ECO:0000256" key="2">
    <source>
        <dbReference type="SAM" id="Phobius"/>
    </source>
</evidence>
<organism evidence="3 4">
    <name type="scientific">Sulfitobacter sediminilitoris</name>
    <dbReference type="NCBI Taxonomy" id="2698830"/>
    <lineage>
        <taxon>Bacteria</taxon>
        <taxon>Pseudomonadati</taxon>
        <taxon>Pseudomonadota</taxon>
        <taxon>Alphaproteobacteria</taxon>
        <taxon>Rhodobacterales</taxon>
        <taxon>Roseobacteraceae</taxon>
        <taxon>Sulfitobacter</taxon>
    </lineage>
</organism>
<keyword evidence="2" id="KW-1133">Transmembrane helix</keyword>
<feature type="region of interest" description="Disordered" evidence="1">
    <location>
        <begin position="72"/>
        <end position="173"/>
    </location>
</feature>
<comment type="caution">
    <text evidence="3">The sequence shown here is derived from an EMBL/GenBank/DDBJ whole genome shotgun (WGS) entry which is preliminary data.</text>
</comment>